<dbReference type="Pfam" id="PF07969">
    <property type="entry name" value="Amidohydro_3"/>
    <property type="match status" value="2"/>
</dbReference>
<dbReference type="SUPFAM" id="SSF51556">
    <property type="entry name" value="Metallo-dependent hydrolases"/>
    <property type="match status" value="1"/>
</dbReference>
<dbReference type="PANTHER" id="PTHR11113:SF14">
    <property type="entry name" value="N-ACETYLGLUCOSAMINE-6-PHOSPHATE DEACETYLASE"/>
    <property type="match status" value="1"/>
</dbReference>
<dbReference type="KEGG" id="gvi:gll1307"/>
<dbReference type="Gene3D" id="3.20.20.140">
    <property type="entry name" value="Metal-dependent hydrolases"/>
    <property type="match status" value="1"/>
</dbReference>
<evidence type="ECO:0000313" key="5">
    <source>
        <dbReference type="Proteomes" id="UP000000557"/>
    </source>
</evidence>
<dbReference type="EMBL" id="BA000045">
    <property type="protein sequence ID" value="BAC89248.1"/>
    <property type="molecule type" value="Genomic_DNA"/>
</dbReference>
<dbReference type="HOGENOM" id="CLU_016107_2_1_3"/>
<dbReference type="InterPro" id="IPR011059">
    <property type="entry name" value="Metal-dep_hydrolase_composite"/>
</dbReference>
<reference evidence="4 5" key="2">
    <citation type="journal article" date="2003" name="DNA Res.">
        <title>Complete genome structure of Gloeobacter violaceus PCC 7421, a cyanobacterium that lacks thylakoids (supplement).</title>
        <authorList>
            <person name="Nakamura Y."/>
            <person name="Kaneko T."/>
            <person name="Sato S."/>
            <person name="Mimuro M."/>
            <person name="Miyashita H."/>
            <person name="Tsuchiya T."/>
            <person name="Sasamoto S."/>
            <person name="Watanabe A."/>
            <person name="Kawashima K."/>
            <person name="Kishida Y."/>
            <person name="Kiyokawa C."/>
            <person name="Kohara M."/>
            <person name="Matsumoto M."/>
            <person name="Matsuno A."/>
            <person name="Nakazaki N."/>
            <person name="Shimpo S."/>
            <person name="Takeuchi C."/>
            <person name="Yamada M."/>
            <person name="Tabata S."/>
        </authorList>
    </citation>
    <scope>NUCLEOTIDE SEQUENCE [LARGE SCALE GENOMIC DNA]</scope>
    <source>
        <strain evidence="5">ATCC 29082 / PCC 7421</strain>
    </source>
</reference>
<dbReference type="STRING" id="251221.gene:10758788"/>
<comment type="similarity">
    <text evidence="1">Belongs to the metallo-dependent hydrolases superfamily. NagA family.</text>
</comment>
<gene>
    <name evidence="4" type="ordered locus">gll1307</name>
</gene>
<dbReference type="InParanoid" id="Q7NL19"/>
<dbReference type="eggNOG" id="COG3653">
    <property type="taxonomic scope" value="Bacteria"/>
</dbReference>
<evidence type="ECO:0000256" key="2">
    <source>
        <dbReference type="ARBA" id="ARBA00022801"/>
    </source>
</evidence>
<evidence type="ECO:0000259" key="3">
    <source>
        <dbReference type="Pfam" id="PF07969"/>
    </source>
</evidence>
<dbReference type="PANTHER" id="PTHR11113">
    <property type="entry name" value="N-ACETYLGLUCOSAMINE-6-PHOSPHATE DEACETYLASE"/>
    <property type="match status" value="1"/>
</dbReference>
<protein>
    <submittedName>
        <fullName evidence="4">Gll1307 protein</fullName>
    </submittedName>
</protein>
<name>Q7NL19_GLOVI</name>
<sequence>MGAVPVWAEDVLITNALIYDGGGGAPFAGSVRVEAGRIAAVAPALSARPGERTRNLGGLALAPGFVDMHSHADGAIFENPTADAAIRQGIATVFVGQDGESNYPLAAFFARLDKQPAALNVASMVGHATLRREAMKPNALRASAPAELVRMGALVEQEMAAGAFGLSTGLEYPDSFSATTEEVVALATVAARSGGFYISHMRDEGNAVFEALAELVEIGSRAKLPVQASHIKLATTPVWHQAALRVPPVIESARLQGVDLKADVYPYTFWQSTLRVIVPDRDYFNAAKVEKAIADNGGPTHLRIVRYEPDAALAGKTLDEIARIWKVTPGAAFMRIVRETEPVGDRRPEEGVIGTSVSEDDLRWFIAAPWTMFCTDGELNGAHPRGAGSFARILGKYVREEKVLPLAAAIYKMTALPASRLKLTDRGRIAPGFHADLVVFDPARVADRATIEAPAAPPVGIEAVMVNGEWVVDGGQVTGKRPGRVLRRPGS</sequence>
<feature type="domain" description="Amidohydrolase 3" evidence="3">
    <location>
        <begin position="360"/>
        <end position="472"/>
    </location>
</feature>
<dbReference type="GO" id="GO:0008448">
    <property type="term" value="F:N-acetylglucosamine-6-phosphate deacetylase activity"/>
    <property type="evidence" value="ECO:0000318"/>
    <property type="project" value="GO_Central"/>
</dbReference>
<dbReference type="InterPro" id="IPR013108">
    <property type="entry name" value="Amidohydro_3"/>
</dbReference>
<dbReference type="InterPro" id="IPR032466">
    <property type="entry name" value="Metal_Hydrolase"/>
</dbReference>
<dbReference type="EnsemblBacteria" id="BAC89248">
    <property type="protein sequence ID" value="BAC89248"/>
    <property type="gene ID" value="BAC89248"/>
</dbReference>
<dbReference type="PATRIC" id="fig|251221.4.peg.1333"/>
<dbReference type="SUPFAM" id="SSF51338">
    <property type="entry name" value="Composite domain of metallo-dependent hydrolases"/>
    <property type="match status" value="1"/>
</dbReference>
<reference evidence="4 5" key="1">
    <citation type="journal article" date="2003" name="DNA Res.">
        <title>Complete genome structure of Gloeobacter violaceus PCC 7421, a cyanobacterium that lacks thylakoids.</title>
        <authorList>
            <person name="Nakamura Y."/>
            <person name="Kaneko T."/>
            <person name="Sato S."/>
            <person name="Mimuro M."/>
            <person name="Miyashita H."/>
            <person name="Tsuchiya T."/>
            <person name="Sasamoto S."/>
            <person name="Watanabe A."/>
            <person name="Kawashima K."/>
            <person name="Kishida Y."/>
            <person name="Kiyokawa C."/>
            <person name="Kohara M."/>
            <person name="Matsumoto M."/>
            <person name="Matsuno A."/>
            <person name="Nakazaki N."/>
            <person name="Shimpo S."/>
            <person name="Takeuchi C."/>
            <person name="Yamada M."/>
            <person name="Tabata S."/>
        </authorList>
    </citation>
    <scope>NUCLEOTIDE SEQUENCE [LARGE SCALE GENOMIC DNA]</scope>
    <source>
        <strain evidence="5">ATCC 29082 / PCC 7421</strain>
    </source>
</reference>
<dbReference type="CDD" id="cd01297">
    <property type="entry name" value="D-aminoacylase"/>
    <property type="match status" value="1"/>
</dbReference>
<keyword evidence="2" id="KW-0378">Hydrolase</keyword>
<dbReference type="GO" id="GO:0006046">
    <property type="term" value="P:N-acetylglucosamine catabolic process"/>
    <property type="evidence" value="ECO:0000318"/>
    <property type="project" value="GO_Central"/>
</dbReference>
<dbReference type="Proteomes" id="UP000000557">
    <property type="component" value="Chromosome"/>
</dbReference>
<proteinExistence type="inferred from homology"/>
<evidence type="ECO:0000256" key="1">
    <source>
        <dbReference type="ARBA" id="ARBA00010716"/>
    </source>
</evidence>
<keyword evidence="5" id="KW-1185">Reference proteome</keyword>
<dbReference type="AlphaFoldDB" id="Q7NL19"/>
<evidence type="ECO:0000313" key="4">
    <source>
        <dbReference type="EMBL" id="BAC89248.1"/>
    </source>
</evidence>
<accession>Q7NL19</accession>
<organism evidence="4 5">
    <name type="scientific">Gloeobacter violaceus (strain ATCC 29082 / PCC 7421)</name>
    <dbReference type="NCBI Taxonomy" id="251221"/>
    <lineage>
        <taxon>Bacteria</taxon>
        <taxon>Bacillati</taxon>
        <taxon>Cyanobacteriota</taxon>
        <taxon>Cyanophyceae</taxon>
        <taxon>Gloeobacterales</taxon>
        <taxon>Gloeobacteraceae</taxon>
        <taxon>Gloeobacter</taxon>
    </lineage>
</organism>
<feature type="domain" description="Amidohydrolase 3" evidence="3">
    <location>
        <begin position="53"/>
        <end position="270"/>
    </location>
</feature>
<dbReference type="OrthoDB" id="9802793at2"/>